<protein>
    <submittedName>
        <fullName evidence="2">Uncharacterized protein</fullName>
    </submittedName>
</protein>
<name>A0A4U1EPS1_MONMO</name>
<gene>
    <name evidence="2" type="ORF">EI555_021660</name>
</gene>
<feature type="region of interest" description="Disordered" evidence="1">
    <location>
        <begin position="252"/>
        <end position="281"/>
    </location>
</feature>
<proteinExistence type="predicted"/>
<feature type="region of interest" description="Disordered" evidence="1">
    <location>
        <begin position="1"/>
        <end position="20"/>
    </location>
</feature>
<sequence length="695" mass="75557">HRNGNAGNLLAKFGSDSPSSKEEAYNSLCDLELRFLVLSTDLLLGLHNQDVPVPDTWTNPILNSFPSSLKFSKTLRHSSHPSMKPQEFPTVFGIRKHQGQLPSFVNQHKLLDIYSRQKSGPSTISGKIPILEAHQLAVGNEKLSRIQEAADGAIAKYTSALAADTCGPEMLQVYEVPRGTKVFPWGRSELTHQDIAARCTFSLPRLSLHTAARTWSIRSNDPTDSTDHWLKEIRQGTETSLGLVGLMKRGTRQQVGLEGEQKSDPGGSGRHGANKNCPGARGEVGLTEAAGSGGAPVAEAVTVMGTYKTVYDFTLQCFYTSQLFERRVKKRKEEGEKLEDLPCAMPVAPSLLTSGAKDTKHDTKHLKHNSHFTIMSRSKSAPSWSQVPEEDPEHWEMMQKLTGLSETFIYAVLESQQSDPINAGHLLDVKGRLKTNTHFAGNAGLRSVLQDRVRGEKNPRLVMSESCLNAGRGGRRGRERDSKALSRVCARRAALTLPGRAREGARGPEARAGPRVLVGARMQRGAPGGRLGSASAARLRRLAELRLGPGEERRERSGRAGGGAPVRAAVRLHVTAAPSPAHPGSGAFCAWERRPVAALISAPGFGGMDCPPRRGQVSASELLAFPGGTILVFLSEAAINILLALADSGDRETMTRKILIFNHVSVPLYSSLTSKQLTNETEENVERSMQWGNHY</sequence>
<evidence type="ECO:0000313" key="3">
    <source>
        <dbReference type="Proteomes" id="UP000308365"/>
    </source>
</evidence>
<comment type="caution">
    <text evidence="2">The sequence shown here is derived from an EMBL/GenBank/DDBJ whole genome shotgun (WGS) entry which is preliminary data.</text>
</comment>
<dbReference type="AlphaFoldDB" id="A0A4U1EPS1"/>
<evidence type="ECO:0000313" key="2">
    <source>
        <dbReference type="EMBL" id="TKC38551.1"/>
    </source>
</evidence>
<evidence type="ECO:0000256" key="1">
    <source>
        <dbReference type="SAM" id="MobiDB-lite"/>
    </source>
</evidence>
<reference evidence="3" key="1">
    <citation type="journal article" date="2019" name="IScience">
        <title>Narwhal Genome Reveals Long-Term Low Genetic Diversity despite Current Large Abundance Size.</title>
        <authorList>
            <person name="Westbury M.V."/>
            <person name="Petersen B."/>
            <person name="Garde E."/>
            <person name="Heide-Jorgensen M.P."/>
            <person name="Lorenzen E.D."/>
        </authorList>
    </citation>
    <scope>NUCLEOTIDE SEQUENCE [LARGE SCALE GENOMIC DNA]</scope>
</reference>
<feature type="non-terminal residue" evidence="2">
    <location>
        <position position="1"/>
    </location>
</feature>
<feature type="non-terminal residue" evidence="2">
    <location>
        <position position="695"/>
    </location>
</feature>
<dbReference type="EMBL" id="RWIC01000977">
    <property type="protein sequence ID" value="TKC38551.1"/>
    <property type="molecule type" value="Genomic_DNA"/>
</dbReference>
<organism evidence="2 3">
    <name type="scientific">Monodon monoceros</name>
    <name type="common">Narwhal</name>
    <name type="synonym">Ceratodon monodon</name>
    <dbReference type="NCBI Taxonomy" id="40151"/>
    <lineage>
        <taxon>Eukaryota</taxon>
        <taxon>Metazoa</taxon>
        <taxon>Chordata</taxon>
        <taxon>Craniata</taxon>
        <taxon>Vertebrata</taxon>
        <taxon>Euteleostomi</taxon>
        <taxon>Mammalia</taxon>
        <taxon>Eutheria</taxon>
        <taxon>Laurasiatheria</taxon>
        <taxon>Artiodactyla</taxon>
        <taxon>Whippomorpha</taxon>
        <taxon>Cetacea</taxon>
        <taxon>Odontoceti</taxon>
        <taxon>Monodontidae</taxon>
        <taxon>Monodon</taxon>
    </lineage>
</organism>
<dbReference type="Proteomes" id="UP000308365">
    <property type="component" value="Unassembled WGS sequence"/>
</dbReference>
<accession>A0A4U1EPS1</accession>